<keyword evidence="1" id="KW-0812">Transmembrane</keyword>
<dbReference type="AlphaFoldDB" id="A0A852UV04"/>
<comment type="caution">
    <text evidence="2">The sequence shown here is derived from an EMBL/GenBank/DDBJ whole genome shotgun (WGS) entry which is preliminary data.</text>
</comment>
<protein>
    <submittedName>
        <fullName evidence="2">Drug/metabolite transporter (DMT)-like permease</fullName>
    </submittedName>
</protein>
<feature type="transmembrane region" description="Helical" evidence="1">
    <location>
        <begin position="97"/>
        <end position="114"/>
    </location>
</feature>
<dbReference type="NCBIfam" id="NF038012">
    <property type="entry name" value="DMT_1"/>
    <property type="match status" value="1"/>
</dbReference>
<gene>
    <name evidence="2" type="ORF">HDA43_001547</name>
</gene>
<dbReference type="PANTHER" id="PTHR40761:SF1">
    <property type="entry name" value="CONSERVED INTEGRAL MEMBRANE ALANINE VALINE AND LEUCINE RICH PROTEIN-RELATED"/>
    <property type="match status" value="1"/>
</dbReference>
<evidence type="ECO:0000313" key="3">
    <source>
        <dbReference type="Proteomes" id="UP000576393"/>
    </source>
</evidence>
<dbReference type="SUPFAM" id="SSF103481">
    <property type="entry name" value="Multidrug resistance efflux transporter EmrE"/>
    <property type="match status" value="1"/>
</dbReference>
<dbReference type="PANTHER" id="PTHR40761">
    <property type="entry name" value="CONSERVED INTEGRAL MEMBRANE ALANINE VALINE AND LEUCINE RICH PROTEIN-RELATED"/>
    <property type="match status" value="1"/>
</dbReference>
<organism evidence="2 3">
    <name type="scientific">Streptosporangium sandarakinum</name>
    <dbReference type="NCBI Taxonomy" id="1260955"/>
    <lineage>
        <taxon>Bacteria</taxon>
        <taxon>Bacillati</taxon>
        <taxon>Actinomycetota</taxon>
        <taxon>Actinomycetes</taxon>
        <taxon>Streptosporangiales</taxon>
        <taxon>Streptosporangiaceae</taxon>
        <taxon>Streptosporangium</taxon>
    </lineage>
</organism>
<evidence type="ECO:0000313" key="2">
    <source>
        <dbReference type="EMBL" id="NYF39388.1"/>
    </source>
</evidence>
<keyword evidence="1" id="KW-0472">Membrane</keyword>
<dbReference type="RefSeq" id="WP_179819053.1">
    <property type="nucleotide sequence ID" value="NZ_JACCCO010000001.1"/>
</dbReference>
<name>A0A852UV04_9ACTN</name>
<evidence type="ECO:0000256" key="1">
    <source>
        <dbReference type="SAM" id="Phobius"/>
    </source>
</evidence>
<feature type="transmembrane region" description="Helical" evidence="1">
    <location>
        <begin position="43"/>
        <end position="61"/>
    </location>
</feature>
<dbReference type="InterPro" id="IPR037185">
    <property type="entry name" value="EmrE-like"/>
</dbReference>
<sequence>MSVAAVGLALLGSLFFALGAALQQSETGPDRVALRHLARRPRWLLGGLAVGAGTALHVLALRYGPLTLVQPLGAASLLFALPCAAALRRHRPRPRELAAAAAVAAGLAGLVLTVPEHTGDPRLGPWGAVALLAGAATVALGLLAVSRRVSPTARGGLLAMAAGVLYGATATLTRVLVDGAWEPWLLLAAPLPALAALGLLQRAYACGHFGVAFASLQVADPLTAVVFGAVLLGEPLPTGATATLAALAAALLAACGTVALARTGPPPAAHVPQAR</sequence>
<keyword evidence="1" id="KW-1133">Transmembrane helix</keyword>
<accession>A0A852UV04</accession>
<dbReference type="Proteomes" id="UP000576393">
    <property type="component" value="Unassembled WGS sequence"/>
</dbReference>
<feature type="transmembrane region" description="Helical" evidence="1">
    <location>
        <begin position="157"/>
        <end position="177"/>
    </location>
</feature>
<proteinExistence type="predicted"/>
<feature type="transmembrane region" description="Helical" evidence="1">
    <location>
        <begin position="183"/>
        <end position="200"/>
    </location>
</feature>
<keyword evidence="3" id="KW-1185">Reference proteome</keyword>
<dbReference type="EMBL" id="JACCCO010000001">
    <property type="protein sequence ID" value="NYF39388.1"/>
    <property type="molecule type" value="Genomic_DNA"/>
</dbReference>
<reference evidence="2 3" key="1">
    <citation type="submission" date="2020-07" db="EMBL/GenBank/DDBJ databases">
        <title>Sequencing the genomes of 1000 actinobacteria strains.</title>
        <authorList>
            <person name="Klenk H.-P."/>
        </authorList>
    </citation>
    <scope>NUCLEOTIDE SEQUENCE [LARGE SCALE GENOMIC DNA]</scope>
    <source>
        <strain evidence="2 3">DSM 45763</strain>
    </source>
</reference>
<feature type="transmembrane region" description="Helical" evidence="1">
    <location>
        <begin position="126"/>
        <end position="145"/>
    </location>
</feature>
<feature type="transmembrane region" description="Helical" evidence="1">
    <location>
        <begin position="239"/>
        <end position="261"/>
    </location>
</feature>
<feature type="transmembrane region" description="Helical" evidence="1">
    <location>
        <begin position="212"/>
        <end position="233"/>
    </location>
</feature>